<name>A0A9E7KKT9_9LILI</name>
<sequence length="207" mass="23319">MPVRHRPSALHVPGREVGRHVLPGPDRRRRQRGLVHGRAGEGHSGQDRSGADHRRDAEGQTWPVLGELRVRGRHSPEGGHGPANRSGTQSVSLPHLGGGQLHRQLQRRLQREPRSGVAGGGHHRHSEEVGQQQPGFGHRRTYAGIRPLRCMHGNERERGRDKCFDGGDYRYNMDHKNPSVFFFTIGLALFVSKRKQIKLYTNSTKLY</sequence>
<dbReference type="Proteomes" id="UP001055439">
    <property type="component" value="Chromosome 8"/>
</dbReference>
<evidence type="ECO:0000256" key="1">
    <source>
        <dbReference type="SAM" id="MobiDB-lite"/>
    </source>
</evidence>
<dbReference type="EMBL" id="CP097510">
    <property type="protein sequence ID" value="URE24728.1"/>
    <property type="molecule type" value="Genomic_DNA"/>
</dbReference>
<proteinExistence type="predicted"/>
<reference evidence="2" key="1">
    <citation type="submission" date="2022-05" db="EMBL/GenBank/DDBJ databases">
        <title>The Musa troglodytarum L. genome provides insights into the mechanism of non-climacteric behaviour and enrichment of carotenoids.</title>
        <authorList>
            <person name="Wang J."/>
        </authorList>
    </citation>
    <scope>NUCLEOTIDE SEQUENCE</scope>
    <source>
        <tissue evidence="2">Leaf</tissue>
    </source>
</reference>
<organism evidence="2 3">
    <name type="scientific">Musa troglodytarum</name>
    <name type="common">fe'i banana</name>
    <dbReference type="NCBI Taxonomy" id="320322"/>
    <lineage>
        <taxon>Eukaryota</taxon>
        <taxon>Viridiplantae</taxon>
        <taxon>Streptophyta</taxon>
        <taxon>Embryophyta</taxon>
        <taxon>Tracheophyta</taxon>
        <taxon>Spermatophyta</taxon>
        <taxon>Magnoliopsida</taxon>
        <taxon>Liliopsida</taxon>
        <taxon>Zingiberales</taxon>
        <taxon>Musaceae</taxon>
        <taxon>Musa</taxon>
    </lineage>
</organism>
<feature type="region of interest" description="Disordered" evidence="1">
    <location>
        <begin position="1"/>
        <end position="139"/>
    </location>
</feature>
<accession>A0A9E7KKT9</accession>
<gene>
    <name evidence="2" type="ORF">MUK42_13287</name>
</gene>
<feature type="compositionally biased region" description="Basic and acidic residues" evidence="1">
    <location>
        <begin position="38"/>
        <end position="58"/>
    </location>
</feature>
<dbReference type="AlphaFoldDB" id="A0A9E7KKT9"/>
<evidence type="ECO:0000313" key="3">
    <source>
        <dbReference type="Proteomes" id="UP001055439"/>
    </source>
</evidence>
<evidence type="ECO:0000313" key="2">
    <source>
        <dbReference type="EMBL" id="URE24728.1"/>
    </source>
</evidence>
<keyword evidence="3" id="KW-1185">Reference proteome</keyword>
<protein>
    <submittedName>
        <fullName evidence="2">Uncharacterized protein</fullName>
    </submittedName>
</protein>
<feature type="compositionally biased region" description="Basic and acidic residues" evidence="1">
    <location>
        <begin position="68"/>
        <end position="77"/>
    </location>
</feature>